<evidence type="ECO:0000256" key="1">
    <source>
        <dbReference type="ARBA" id="ARBA00004377"/>
    </source>
</evidence>
<evidence type="ECO:0000256" key="4">
    <source>
        <dbReference type="ARBA" id="ARBA00022475"/>
    </source>
</evidence>
<dbReference type="NCBIfam" id="TIGR01711">
    <property type="entry name" value="gspJ"/>
    <property type="match status" value="1"/>
</dbReference>
<dbReference type="InterPro" id="IPR012902">
    <property type="entry name" value="N_methyl_site"/>
</dbReference>
<comment type="subcellular location">
    <subcellularLocation>
        <location evidence="1">Cell inner membrane</location>
        <topology evidence="1">Single-pass membrane protein</topology>
    </subcellularLocation>
</comment>
<evidence type="ECO:0000313" key="10">
    <source>
        <dbReference type="EMBL" id="MDZ7277552.1"/>
    </source>
</evidence>
<dbReference type="Gene3D" id="3.10.610.10">
    <property type="entry name" value="GSPII I/J protein-like"/>
    <property type="match status" value="1"/>
</dbReference>
<dbReference type="InterPro" id="IPR051621">
    <property type="entry name" value="T2SS_protein_J"/>
</dbReference>
<dbReference type="Pfam" id="PF07963">
    <property type="entry name" value="N_methyl"/>
    <property type="match status" value="1"/>
</dbReference>
<dbReference type="EMBL" id="JAOBTT010000001">
    <property type="protein sequence ID" value="MDZ7277552.1"/>
    <property type="molecule type" value="Genomic_DNA"/>
</dbReference>
<keyword evidence="4" id="KW-1003">Cell membrane</keyword>
<evidence type="ECO:0000256" key="3">
    <source>
        <dbReference type="ARBA" id="ARBA00021539"/>
    </source>
</evidence>
<comment type="caution">
    <text evidence="10">The sequence shown here is derived from an EMBL/GenBank/DDBJ whole genome shotgun (WGS) entry which is preliminary data.</text>
</comment>
<evidence type="ECO:0000256" key="9">
    <source>
        <dbReference type="ARBA" id="ARBA00023136"/>
    </source>
</evidence>
<gene>
    <name evidence="10" type="primary">gspJ</name>
    <name evidence="10" type="ORF">N4G40_04545</name>
</gene>
<evidence type="ECO:0000256" key="6">
    <source>
        <dbReference type="ARBA" id="ARBA00022519"/>
    </source>
</evidence>
<evidence type="ECO:0000256" key="7">
    <source>
        <dbReference type="ARBA" id="ARBA00022692"/>
    </source>
</evidence>
<proteinExistence type="inferred from homology"/>
<keyword evidence="5" id="KW-0488">Methylation</keyword>
<keyword evidence="11" id="KW-1185">Reference proteome</keyword>
<dbReference type="SUPFAM" id="SSF54523">
    <property type="entry name" value="Pili subunits"/>
    <property type="match status" value="1"/>
</dbReference>
<protein>
    <recommendedName>
        <fullName evidence="3">Type II secretion system protein J</fullName>
    </recommendedName>
</protein>
<accession>A0ABU5LC83</accession>
<dbReference type="RefSeq" id="WP_322541648.1">
    <property type="nucleotide sequence ID" value="NZ_JAOBTT010000001.1"/>
</dbReference>
<evidence type="ECO:0000256" key="2">
    <source>
        <dbReference type="ARBA" id="ARBA00011084"/>
    </source>
</evidence>
<dbReference type="NCBIfam" id="TIGR02532">
    <property type="entry name" value="IV_pilin_GFxxxE"/>
    <property type="match status" value="1"/>
</dbReference>
<dbReference type="PANTHER" id="PTHR39583">
    <property type="entry name" value="TYPE II SECRETION SYSTEM PROTEIN J-RELATED"/>
    <property type="match status" value="1"/>
</dbReference>
<dbReference type="InterPro" id="IPR010055">
    <property type="entry name" value="T2SS_protein-GspJ"/>
</dbReference>
<dbReference type="InterPro" id="IPR045584">
    <property type="entry name" value="Pilin-like"/>
</dbReference>
<keyword evidence="6" id="KW-0997">Cell inner membrane</keyword>
<name>A0ABU5LC83_9GAMM</name>
<keyword evidence="9" id="KW-0472">Membrane</keyword>
<reference evidence="11" key="1">
    <citation type="submission" date="2023-07" db="EMBL/GenBank/DDBJ databases">
        <title>Structural and functional analysis of rice phyllospheric bacteria for their antimicrobial properties and defense elicitation against blast disease.</title>
        <authorList>
            <person name="Sahu K.P."/>
            <person name="Asharani P."/>
            <person name="Kumar M."/>
            <person name="Reddy B."/>
            <person name="Kumar A."/>
        </authorList>
    </citation>
    <scope>NUCLEOTIDE SEQUENCE [LARGE SCALE GENOMIC DNA]</scope>
    <source>
        <strain evidence="11">OsEp_Plm_30P10</strain>
    </source>
</reference>
<evidence type="ECO:0000256" key="5">
    <source>
        <dbReference type="ARBA" id="ARBA00022481"/>
    </source>
</evidence>
<dbReference type="PANTHER" id="PTHR39583:SF2">
    <property type="entry name" value="TYPE II SECRETION SYSTEM PROTEIN J"/>
    <property type="match status" value="1"/>
</dbReference>
<dbReference type="Pfam" id="PF11612">
    <property type="entry name" value="T2SSJ"/>
    <property type="match status" value="1"/>
</dbReference>
<organism evidence="10 11">
    <name type="scientific">Pantoea eucrina</name>
    <dbReference type="NCBI Taxonomy" id="472693"/>
    <lineage>
        <taxon>Bacteria</taxon>
        <taxon>Pseudomonadati</taxon>
        <taxon>Pseudomonadota</taxon>
        <taxon>Gammaproteobacteria</taxon>
        <taxon>Enterobacterales</taxon>
        <taxon>Erwiniaceae</taxon>
        <taxon>Pantoea</taxon>
    </lineage>
</organism>
<keyword evidence="8" id="KW-1133">Transmembrane helix</keyword>
<evidence type="ECO:0000313" key="11">
    <source>
        <dbReference type="Proteomes" id="UP001288620"/>
    </source>
</evidence>
<comment type="similarity">
    <text evidence="2">Belongs to the GSP J family.</text>
</comment>
<dbReference type="PROSITE" id="PS00409">
    <property type="entry name" value="PROKAR_NTER_METHYL"/>
    <property type="match status" value="1"/>
</dbReference>
<keyword evidence="7" id="KW-0812">Transmembrane</keyword>
<dbReference type="Proteomes" id="UP001288620">
    <property type="component" value="Unassembled WGS sequence"/>
</dbReference>
<sequence length="183" mass="20530">MKPVKQRGFTLLEMLLALTLFSLVALAGYQLLQTHLRSQAQLTEHVERMSDITRLFSLLERDLQHALIPANSGIALTNPPFSADTRGDLLALVRRNSLNPDASFKRIRWRLSANTLIRYSGDPLQPTAQFNGVTSVLLRFYSAGRWQARWQAGFALPEAIDITITLRNSGAIQRIFLLDAEGL</sequence>
<evidence type="ECO:0000256" key="8">
    <source>
        <dbReference type="ARBA" id="ARBA00022989"/>
    </source>
</evidence>
<dbReference type="Gene3D" id="2.10.70.20">
    <property type="entry name" value="gspk-gspi-gspj complex like domains"/>
    <property type="match status" value="1"/>
</dbReference>